<dbReference type="PANTHER" id="PTHR19918:SF5">
    <property type="entry name" value="MEIOSIS-SPECIFIC APC_C ACTIVATOR PROTEIN AMA1"/>
    <property type="match status" value="1"/>
</dbReference>
<sequence>MNDTDDHVSPLNTGYLTPPLSPTKTVSTDGWLSPRTPGSPRKSRSCLFFRDIDTPDPPTPSSPKKYKFISRLEALSTPDLNSTTGDVLSVQPDESALTKQKRLAIHNPSPWYRSPTLARIHARSSPITSMHSFRREAALASIEADSSSTSRHASPARKRRRSNRSSSDSLVDNDIHILPPPLDPTDTINKYGTLELPALSYTEASTEMTLSQGSLRRFPLRHSSSPLRPSQWVACGGSLPSPRHGQMSTSDRFIAQRRPPAMARESFELNSPADRRKKEQATNRDTHTNADAFSRRLRRSGRMNEELRGLRDAHSIISGRANANRRNVNFRRSLAPLAARQISAGAVWNVGGPSAVSDTVVAVSTGRGRMLGSGTNAPLYRSAFLNRADPEAELEVYGRRLALALDIDQTDRIFQHTSSPLAWSSSDSSSPSHPKHVWRDSAWVKDGLVMLLDAPNLRDDYYCTLLAYSNTSKCLAVGLGNFVHLWSERSGVNTPEALNAVPPNSAPETRHVTSLNFSSTSGGQAILAVGRADGRISLWSPFESEPRFDATQPKPVSCVSWRPSVVPRPSLRDRAMTVPTEELLVGDEVGHIYFYSVEWPSETQSALFGWHGAMTLLARLAIHSQQICGLTWSSDGELFASGGNDNNCNLFETKKVLRSNLSTEDNTTAAILDVREGPRGESIYTVTNRSNNPVLHLAQSAAKHTWTLNAAVKAMAFCPWQRGLIAIGGGSNDRCIHFYHTRSGTCLATIDCAAQVTSLIWSKTRREIAATFGFAQPEHPYRVAVFAWPSCEQVVAVPWYDENRALCAIAYPGGTTNGPTMDADRDGGRARGEDGVWSRRGVEEGCIVVAASDMAIRFHEIWSDHRGSVGSGGLLGSGTMGSLGGTDILEGPYAGVIGRHGTVIR</sequence>
<dbReference type="SUPFAM" id="SSF50978">
    <property type="entry name" value="WD40 repeat-like"/>
    <property type="match status" value="1"/>
</dbReference>
<dbReference type="PROSITE" id="PS50082">
    <property type="entry name" value="WD_REPEATS_2"/>
    <property type="match status" value="1"/>
</dbReference>
<dbReference type="InterPro" id="IPR033010">
    <property type="entry name" value="Cdc20/Fizzy"/>
</dbReference>
<dbReference type="GO" id="GO:1905786">
    <property type="term" value="P:positive regulation of anaphase-promoting complex-dependent catabolic process"/>
    <property type="evidence" value="ECO:0007669"/>
    <property type="project" value="TreeGrafter"/>
</dbReference>
<dbReference type="STRING" id="183478.A0A364NH21"/>
<dbReference type="GO" id="GO:0005680">
    <property type="term" value="C:anaphase-promoting complex"/>
    <property type="evidence" value="ECO:0007669"/>
    <property type="project" value="TreeGrafter"/>
</dbReference>
<evidence type="ECO:0000256" key="1">
    <source>
        <dbReference type="ARBA" id="ARBA00022574"/>
    </source>
</evidence>
<dbReference type="EMBL" id="QGDH01000003">
    <property type="protein sequence ID" value="RAR16401.1"/>
    <property type="molecule type" value="Genomic_DNA"/>
</dbReference>
<reference evidence="6" key="1">
    <citation type="submission" date="2018-05" db="EMBL/GenBank/DDBJ databases">
        <title>Draft genome sequence of Stemphylium lycopersici strain CIDEFI 213.</title>
        <authorList>
            <person name="Medina R."/>
            <person name="Franco M.E.E."/>
            <person name="Lucentini C.G."/>
            <person name="Saparrat M.C.N."/>
            <person name="Balatti P.A."/>
        </authorList>
    </citation>
    <scope>NUCLEOTIDE SEQUENCE [LARGE SCALE GENOMIC DNA]</scope>
    <source>
        <strain evidence="6">CIDEFI 213</strain>
    </source>
</reference>
<evidence type="ECO:0000256" key="4">
    <source>
        <dbReference type="SAM" id="MobiDB-lite"/>
    </source>
</evidence>
<evidence type="ECO:0000256" key="3">
    <source>
        <dbReference type="PROSITE-ProRule" id="PRU00221"/>
    </source>
</evidence>
<dbReference type="SMART" id="SM00320">
    <property type="entry name" value="WD40"/>
    <property type="match status" value="4"/>
</dbReference>
<feature type="compositionally biased region" description="Basic and acidic residues" evidence="4">
    <location>
        <begin position="273"/>
        <end position="288"/>
    </location>
</feature>
<feature type="region of interest" description="Disordered" evidence="4">
    <location>
        <begin position="258"/>
        <end position="291"/>
    </location>
</feature>
<dbReference type="Proteomes" id="UP000249619">
    <property type="component" value="Unassembled WGS sequence"/>
</dbReference>
<name>A0A364NH21_STELY</name>
<feature type="compositionally biased region" description="Basic residues" evidence="4">
    <location>
        <begin position="154"/>
        <end position="163"/>
    </location>
</feature>
<feature type="region of interest" description="Disordered" evidence="4">
    <location>
        <begin position="141"/>
        <end position="178"/>
    </location>
</feature>
<comment type="caution">
    <text evidence="5">The sequence shown here is derived from an EMBL/GenBank/DDBJ whole genome shotgun (WGS) entry which is preliminary data.</text>
</comment>
<keyword evidence="2" id="KW-0677">Repeat</keyword>
<keyword evidence="6" id="KW-1185">Reference proteome</keyword>
<dbReference type="InterPro" id="IPR015943">
    <property type="entry name" value="WD40/YVTN_repeat-like_dom_sf"/>
</dbReference>
<feature type="region of interest" description="Disordered" evidence="4">
    <location>
        <begin position="1"/>
        <end position="44"/>
    </location>
</feature>
<gene>
    <name evidence="5" type="ORF">DDE83_000274</name>
</gene>
<evidence type="ECO:0000313" key="5">
    <source>
        <dbReference type="EMBL" id="RAR16401.1"/>
    </source>
</evidence>
<protein>
    <submittedName>
        <fullName evidence="5">WD40 repeat-like protein</fullName>
    </submittedName>
</protein>
<dbReference type="AlphaFoldDB" id="A0A364NH21"/>
<proteinExistence type="predicted"/>
<keyword evidence="1 3" id="KW-0853">WD repeat</keyword>
<dbReference type="InterPro" id="IPR001680">
    <property type="entry name" value="WD40_rpt"/>
</dbReference>
<accession>A0A364NH21</accession>
<dbReference type="Pfam" id="PF00400">
    <property type="entry name" value="WD40"/>
    <property type="match status" value="1"/>
</dbReference>
<dbReference type="GO" id="GO:0031145">
    <property type="term" value="P:anaphase-promoting complex-dependent catabolic process"/>
    <property type="evidence" value="ECO:0007669"/>
    <property type="project" value="TreeGrafter"/>
</dbReference>
<evidence type="ECO:0000256" key="2">
    <source>
        <dbReference type="ARBA" id="ARBA00022737"/>
    </source>
</evidence>
<feature type="repeat" description="WD" evidence="3">
    <location>
        <begin position="620"/>
        <end position="652"/>
    </location>
</feature>
<dbReference type="GO" id="GO:0010997">
    <property type="term" value="F:anaphase-promoting complex binding"/>
    <property type="evidence" value="ECO:0007669"/>
    <property type="project" value="InterPro"/>
</dbReference>
<dbReference type="PANTHER" id="PTHR19918">
    <property type="entry name" value="CELL DIVISION CYCLE 20 CDC20 FIZZY -RELATED"/>
    <property type="match status" value="1"/>
</dbReference>
<dbReference type="InterPro" id="IPR036322">
    <property type="entry name" value="WD40_repeat_dom_sf"/>
</dbReference>
<dbReference type="Gene3D" id="2.130.10.10">
    <property type="entry name" value="YVTN repeat-like/Quinoprotein amine dehydrogenase"/>
    <property type="match status" value="1"/>
</dbReference>
<dbReference type="GO" id="GO:1990757">
    <property type="term" value="F:ubiquitin ligase activator activity"/>
    <property type="evidence" value="ECO:0007669"/>
    <property type="project" value="TreeGrafter"/>
</dbReference>
<evidence type="ECO:0000313" key="6">
    <source>
        <dbReference type="Proteomes" id="UP000249619"/>
    </source>
</evidence>
<organism evidence="5 6">
    <name type="scientific">Stemphylium lycopersici</name>
    <name type="common">Tomato gray leaf spot disease fungus</name>
    <name type="synonym">Thyrospora lycopersici</name>
    <dbReference type="NCBI Taxonomy" id="183478"/>
    <lineage>
        <taxon>Eukaryota</taxon>
        <taxon>Fungi</taxon>
        <taxon>Dikarya</taxon>
        <taxon>Ascomycota</taxon>
        <taxon>Pezizomycotina</taxon>
        <taxon>Dothideomycetes</taxon>
        <taxon>Pleosporomycetidae</taxon>
        <taxon>Pleosporales</taxon>
        <taxon>Pleosporineae</taxon>
        <taxon>Pleosporaceae</taxon>
        <taxon>Stemphylium</taxon>
    </lineage>
</organism>